<dbReference type="PROSITE" id="PS50011">
    <property type="entry name" value="PROTEIN_KINASE_DOM"/>
    <property type="match status" value="1"/>
</dbReference>
<name>A0A8E2EVE9_9PEZI</name>
<accession>A0A8E2EVE9</accession>
<dbReference type="OrthoDB" id="1911848at2759"/>
<evidence type="ECO:0000256" key="1">
    <source>
        <dbReference type="SAM" id="MobiDB-lite"/>
    </source>
</evidence>
<feature type="domain" description="Protein kinase" evidence="2">
    <location>
        <begin position="252"/>
        <end position="574"/>
    </location>
</feature>
<dbReference type="SUPFAM" id="SSF56112">
    <property type="entry name" value="Protein kinase-like (PK-like)"/>
    <property type="match status" value="1"/>
</dbReference>
<evidence type="ECO:0000313" key="3">
    <source>
        <dbReference type="EMBL" id="OCL05378.1"/>
    </source>
</evidence>
<dbReference type="InterPro" id="IPR038305">
    <property type="entry name" value="HeLo_sf"/>
</dbReference>
<dbReference type="PANTHER" id="PTHR37542:SF3">
    <property type="entry name" value="PRION-INHIBITION AND PROPAGATION HELO DOMAIN-CONTAINING PROTEIN"/>
    <property type="match status" value="1"/>
</dbReference>
<sequence>MADPLSLTIGIISAFKDAYFVGKYIYKTYLSAKNYDAEKQEFAQAFRHEVLFLGSFGRWFSNAFGKVTDEPELDQLWLEDIIETFERLSEDFAEYRRLASEEDNEYKQYSPNSPTARPETKNNRTLNFQVNSDVPKAAKPAFFGIGKYFGDKKIKQTDIYVASKWALFQKRRLERVLEKFRKRNKQLQEVLPLAVATRLQSRRVGEALKNVLEDEDATFLGLTAHVKIQSLVTRIDHPQTDLMLKNAKLSMAEEKPTINTGAVEVLVAKGNILTEDVLIEFKNYASPPEPTSQALSESDTVQPDPVVNFKVNQLGSILRYSGLNKLGTLELKGIIHQHKQHRHAFLFYYPDYAEKSGPLSLHSIIETQSDAPWPLSARFRIAQHIARAIGAFHGDGWVHKSIRSHSVVFFKERDSENLLTDSPYLVDFEYSRPESGSTLLLRDNDEEKNFYRHPDIQDIARSSFAKVHDLYSLGVVLLEIAVWQTARSIQEAGRPQAEGNKRFNAKGMKELFIKTAKRKIPHLMGDSYLQAVLACLESRFSRDTYKPEFSAAFRTDVTRNLSPSCLASISEPAT</sequence>
<dbReference type="Gene3D" id="1.20.120.1020">
    <property type="entry name" value="Prion-inhibition and propagation, HeLo domain"/>
    <property type="match status" value="1"/>
</dbReference>
<feature type="region of interest" description="Disordered" evidence="1">
    <location>
        <begin position="103"/>
        <end position="122"/>
    </location>
</feature>
<evidence type="ECO:0000313" key="4">
    <source>
        <dbReference type="Proteomes" id="UP000250140"/>
    </source>
</evidence>
<evidence type="ECO:0000259" key="2">
    <source>
        <dbReference type="PROSITE" id="PS50011"/>
    </source>
</evidence>
<reference evidence="3 4" key="1">
    <citation type="journal article" date="2016" name="Nat. Commun.">
        <title>Ectomycorrhizal ecology is imprinted in the genome of the dominant symbiotic fungus Cenococcum geophilum.</title>
        <authorList>
            <consortium name="DOE Joint Genome Institute"/>
            <person name="Peter M."/>
            <person name="Kohler A."/>
            <person name="Ohm R.A."/>
            <person name="Kuo A."/>
            <person name="Krutzmann J."/>
            <person name="Morin E."/>
            <person name="Arend M."/>
            <person name="Barry K.W."/>
            <person name="Binder M."/>
            <person name="Choi C."/>
            <person name="Clum A."/>
            <person name="Copeland A."/>
            <person name="Grisel N."/>
            <person name="Haridas S."/>
            <person name="Kipfer T."/>
            <person name="LaButti K."/>
            <person name="Lindquist E."/>
            <person name="Lipzen A."/>
            <person name="Maire R."/>
            <person name="Meier B."/>
            <person name="Mihaltcheva S."/>
            <person name="Molinier V."/>
            <person name="Murat C."/>
            <person name="Poggeler S."/>
            <person name="Quandt C.A."/>
            <person name="Sperisen C."/>
            <person name="Tritt A."/>
            <person name="Tisserant E."/>
            <person name="Crous P.W."/>
            <person name="Henrissat B."/>
            <person name="Nehls U."/>
            <person name="Egli S."/>
            <person name="Spatafora J.W."/>
            <person name="Grigoriev I.V."/>
            <person name="Martin F.M."/>
        </authorList>
    </citation>
    <scope>NUCLEOTIDE SEQUENCE [LARGE SCALE GENOMIC DNA]</scope>
    <source>
        <strain evidence="3 4">CBS 207.34</strain>
    </source>
</reference>
<dbReference type="InterPro" id="IPR056002">
    <property type="entry name" value="DUF7580"/>
</dbReference>
<dbReference type="GO" id="GO:0004672">
    <property type="term" value="F:protein kinase activity"/>
    <property type="evidence" value="ECO:0007669"/>
    <property type="project" value="InterPro"/>
</dbReference>
<dbReference type="EMBL" id="KV750307">
    <property type="protein sequence ID" value="OCL05378.1"/>
    <property type="molecule type" value="Genomic_DNA"/>
</dbReference>
<dbReference type="Pfam" id="PF14479">
    <property type="entry name" value="HeLo"/>
    <property type="match status" value="1"/>
</dbReference>
<organism evidence="3 4">
    <name type="scientific">Glonium stellatum</name>
    <dbReference type="NCBI Taxonomy" id="574774"/>
    <lineage>
        <taxon>Eukaryota</taxon>
        <taxon>Fungi</taxon>
        <taxon>Dikarya</taxon>
        <taxon>Ascomycota</taxon>
        <taxon>Pezizomycotina</taxon>
        <taxon>Dothideomycetes</taxon>
        <taxon>Pleosporomycetidae</taxon>
        <taxon>Gloniales</taxon>
        <taxon>Gloniaceae</taxon>
        <taxon>Glonium</taxon>
    </lineage>
</organism>
<dbReference type="PANTHER" id="PTHR37542">
    <property type="entry name" value="HELO DOMAIN-CONTAINING PROTEIN-RELATED"/>
    <property type="match status" value="1"/>
</dbReference>
<dbReference type="InterPro" id="IPR029498">
    <property type="entry name" value="HeLo_dom"/>
</dbReference>
<proteinExistence type="predicted"/>
<protein>
    <recommendedName>
        <fullName evidence="2">Protein kinase domain-containing protein</fullName>
    </recommendedName>
</protein>
<gene>
    <name evidence="3" type="ORF">AOQ84DRAFT_366687</name>
</gene>
<dbReference type="Gene3D" id="1.10.510.10">
    <property type="entry name" value="Transferase(Phosphotransferase) domain 1"/>
    <property type="match status" value="1"/>
</dbReference>
<dbReference type="InterPro" id="IPR000719">
    <property type="entry name" value="Prot_kinase_dom"/>
</dbReference>
<dbReference type="Proteomes" id="UP000250140">
    <property type="component" value="Unassembled WGS sequence"/>
</dbReference>
<dbReference type="AlphaFoldDB" id="A0A8E2EVE9"/>
<dbReference type="GO" id="GO:0005524">
    <property type="term" value="F:ATP binding"/>
    <property type="evidence" value="ECO:0007669"/>
    <property type="project" value="InterPro"/>
</dbReference>
<dbReference type="InterPro" id="IPR011009">
    <property type="entry name" value="Kinase-like_dom_sf"/>
</dbReference>
<keyword evidence="4" id="KW-1185">Reference proteome</keyword>
<dbReference type="Pfam" id="PF24476">
    <property type="entry name" value="DUF7580"/>
    <property type="match status" value="1"/>
</dbReference>